<name>A0A453JPL5_AEGTS</name>
<sequence>WGCKEGQRKPAWVSWEVMTRPKYLGGLGFRDLELFNLALLARQAWRVLQDPSSLSARILKAFYFPNSDFLAAELGSRPSQIWRAILEGRDILKQGIIRRIGNGQSTSIWDHNWIPKEGSLRPILSLVQNPLELVSELLLPATGSWNGDLVRSVFLPTDAEAILRIPVCTSNVDDFWAWHPEKKGRLSVSSAYKFMIKTKITRENWLEGRSRSSSNDREENDWTSLWSLKVPSKVKVFLWRLARHSLPTTDVLSRRNMATRDACPLCGSPDSWRHALVSCSTASLHLGGV</sequence>
<evidence type="ECO:0000313" key="3">
    <source>
        <dbReference type="Proteomes" id="UP000015105"/>
    </source>
</evidence>
<feature type="domain" description="Reverse transcriptase zinc-binding" evidence="1">
    <location>
        <begin position="212"/>
        <end position="282"/>
    </location>
</feature>
<evidence type="ECO:0000313" key="2">
    <source>
        <dbReference type="EnsemblPlants" id="AET5Gv20148000.1"/>
    </source>
</evidence>
<accession>A0A453JPL5</accession>
<dbReference type="STRING" id="200361.A0A453JPL5"/>
<organism evidence="2 3">
    <name type="scientific">Aegilops tauschii subsp. strangulata</name>
    <name type="common">Goatgrass</name>
    <dbReference type="NCBI Taxonomy" id="200361"/>
    <lineage>
        <taxon>Eukaryota</taxon>
        <taxon>Viridiplantae</taxon>
        <taxon>Streptophyta</taxon>
        <taxon>Embryophyta</taxon>
        <taxon>Tracheophyta</taxon>
        <taxon>Spermatophyta</taxon>
        <taxon>Magnoliopsida</taxon>
        <taxon>Liliopsida</taxon>
        <taxon>Poales</taxon>
        <taxon>Poaceae</taxon>
        <taxon>BOP clade</taxon>
        <taxon>Pooideae</taxon>
        <taxon>Triticodae</taxon>
        <taxon>Triticeae</taxon>
        <taxon>Triticinae</taxon>
        <taxon>Aegilops</taxon>
    </lineage>
</organism>
<dbReference type="Proteomes" id="UP000015105">
    <property type="component" value="Chromosome 5D"/>
</dbReference>
<proteinExistence type="predicted"/>
<keyword evidence="3" id="KW-1185">Reference proteome</keyword>
<reference evidence="2" key="5">
    <citation type="journal article" date="2021" name="G3 (Bethesda)">
        <title>Aegilops tauschii genome assembly Aet v5.0 features greater sequence contiguity and improved annotation.</title>
        <authorList>
            <person name="Wang L."/>
            <person name="Zhu T."/>
            <person name="Rodriguez J.C."/>
            <person name="Deal K.R."/>
            <person name="Dubcovsky J."/>
            <person name="McGuire P.E."/>
            <person name="Lux T."/>
            <person name="Spannagl M."/>
            <person name="Mayer K.F.X."/>
            <person name="Baldrich P."/>
            <person name="Meyers B.C."/>
            <person name="Huo N."/>
            <person name="Gu Y.Q."/>
            <person name="Zhou H."/>
            <person name="Devos K.M."/>
            <person name="Bennetzen J.L."/>
            <person name="Unver T."/>
            <person name="Budak H."/>
            <person name="Gulick P.J."/>
            <person name="Galiba G."/>
            <person name="Kalapos B."/>
            <person name="Nelson D.R."/>
            <person name="Li P."/>
            <person name="You F.M."/>
            <person name="Luo M.C."/>
            <person name="Dvorak J."/>
        </authorList>
    </citation>
    <scope>NUCLEOTIDE SEQUENCE [LARGE SCALE GENOMIC DNA]</scope>
    <source>
        <strain evidence="2">cv. AL8/78</strain>
    </source>
</reference>
<dbReference type="AlphaFoldDB" id="A0A453JPL5"/>
<reference evidence="2" key="3">
    <citation type="journal article" date="2017" name="Nature">
        <title>Genome sequence of the progenitor of the wheat D genome Aegilops tauschii.</title>
        <authorList>
            <person name="Luo M.C."/>
            <person name="Gu Y.Q."/>
            <person name="Puiu D."/>
            <person name="Wang H."/>
            <person name="Twardziok S.O."/>
            <person name="Deal K.R."/>
            <person name="Huo N."/>
            <person name="Zhu T."/>
            <person name="Wang L."/>
            <person name="Wang Y."/>
            <person name="McGuire P.E."/>
            <person name="Liu S."/>
            <person name="Long H."/>
            <person name="Ramasamy R.K."/>
            <person name="Rodriguez J.C."/>
            <person name="Van S.L."/>
            <person name="Yuan L."/>
            <person name="Wang Z."/>
            <person name="Xia Z."/>
            <person name="Xiao L."/>
            <person name="Anderson O.D."/>
            <person name="Ouyang S."/>
            <person name="Liang Y."/>
            <person name="Zimin A.V."/>
            <person name="Pertea G."/>
            <person name="Qi P."/>
            <person name="Bennetzen J.L."/>
            <person name="Dai X."/>
            <person name="Dawson M.W."/>
            <person name="Muller H.G."/>
            <person name="Kugler K."/>
            <person name="Rivarola-Duarte L."/>
            <person name="Spannagl M."/>
            <person name="Mayer K.F.X."/>
            <person name="Lu F.H."/>
            <person name="Bevan M.W."/>
            <person name="Leroy P."/>
            <person name="Li P."/>
            <person name="You F.M."/>
            <person name="Sun Q."/>
            <person name="Liu Z."/>
            <person name="Lyons E."/>
            <person name="Wicker T."/>
            <person name="Salzberg S.L."/>
            <person name="Devos K.M."/>
            <person name="Dvorak J."/>
        </authorList>
    </citation>
    <scope>NUCLEOTIDE SEQUENCE [LARGE SCALE GENOMIC DNA]</scope>
    <source>
        <strain evidence="2">cv. AL8/78</strain>
    </source>
</reference>
<dbReference type="EnsemblPlants" id="AET5Gv20148000.1">
    <property type="protein sequence ID" value="AET5Gv20148000.1"/>
    <property type="gene ID" value="AET5Gv20148000"/>
</dbReference>
<dbReference type="PANTHER" id="PTHR36617">
    <property type="entry name" value="PROTEIN, PUTATIVE-RELATED"/>
    <property type="match status" value="1"/>
</dbReference>
<dbReference type="InterPro" id="IPR026960">
    <property type="entry name" value="RVT-Znf"/>
</dbReference>
<reference evidence="3" key="2">
    <citation type="journal article" date="2017" name="Nat. Plants">
        <title>The Aegilops tauschii genome reveals multiple impacts of transposons.</title>
        <authorList>
            <person name="Zhao G."/>
            <person name="Zou C."/>
            <person name="Li K."/>
            <person name="Wang K."/>
            <person name="Li T."/>
            <person name="Gao L."/>
            <person name="Zhang X."/>
            <person name="Wang H."/>
            <person name="Yang Z."/>
            <person name="Liu X."/>
            <person name="Jiang W."/>
            <person name="Mao L."/>
            <person name="Kong X."/>
            <person name="Jiao Y."/>
            <person name="Jia J."/>
        </authorList>
    </citation>
    <scope>NUCLEOTIDE SEQUENCE [LARGE SCALE GENOMIC DNA]</scope>
    <source>
        <strain evidence="3">cv. AL8/78</strain>
    </source>
</reference>
<dbReference type="Pfam" id="PF13966">
    <property type="entry name" value="zf-RVT"/>
    <property type="match status" value="1"/>
</dbReference>
<protein>
    <recommendedName>
        <fullName evidence="1">Reverse transcriptase zinc-binding domain-containing protein</fullName>
    </recommendedName>
</protein>
<reference evidence="3" key="1">
    <citation type="journal article" date="2014" name="Science">
        <title>Ancient hybridizations among the ancestral genomes of bread wheat.</title>
        <authorList>
            <consortium name="International Wheat Genome Sequencing Consortium,"/>
            <person name="Marcussen T."/>
            <person name="Sandve S.R."/>
            <person name="Heier L."/>
            <person name="Spannagl M."/>
            <person name="Pfeifer M."/>
            <person name="Jakobsen K.S."/>
            <person name="Wulff B.B."/>
            <person name="Steuernagel B."/>
            <person name="Mayer K.F."/>
            <person name="Olsen O.A."/>
        </authorList>
    </citation>
    <scope>NUCLEOTIDE SEQUENCE [LARGE SCALE GENOMIC DNA]</scope>
    <source>
        <strain evidence="3">cv. AL8/78</strain>
    </source>
</reference>
<reference evidence="2" key="4">
    <citation type="submission" date="2019-03" db="UniProtKB">
        <authorList>
            <consortium name="EnsemblPlants"/>
        </authorList>
    </citation>
    <scope>IDENTIFICATION</scope>
</reference>
<dbReference type="PANTHER" id="PTHR36617:SF15">
    <property type="entry name" value="REVERSE TRANSCRIPTASE ZINC-BINDING DOMAIN-CONTAINING PROTEIN"/>
    <property type="match status" value="1"/>
</dbReference>
<evidence type="ECO:0000259" key="1">
    <source>
        <dbReference type="Pfam" id="PF13966"/>
    </source>
</evidence>
<dbReference type="Gramene" id="AET5Gv20148000.1">
    <property type="protein sequence ID" value="AET5Gv20148000.1"/>
    <property type="gene ID" value="AET5Gv20148000"/>
</dbReference>